<dbReference type="EMBL" id="LJYG01000047">
    <property type="protein sequence ID" value="KRQ14681.1"/>
    <property type="molecule type" value="Genomic_DNA"/>
</dbReference>
<keyword evidence="4" id="KW-1185">Reference proteome</keyword>
<dbReference type="Gene3D" id="1.10.1220.10">
    <property type="entry name" value="Met repressor-like"/>
    <property type="match status" value="1"/>
</dbReference>
<evidence type="ECO:0000313" key="4">
    <source>
        <dbReference type="Proteomes" id="UP000051936"/>
    </source>
</evidence>
<dbReference type="InterPro" id="IPR010985">
    <property type="entry name" value="Ribbon_hlx_hlx"/>
</dbReference>
<comment type="caution">
    <text evidence="3">The sequence shown here is derived from an EMBL/GenBank/DDBJ whole genome shotgun (WGS) entry which is preliminary data.</text>
</comment>
<dbReference type="Proteomes" id="UP000051936">
    <property type="component" value="Unassembled WGS sequence"/>
</dbReference>
<feature type="region of interest" description="Disordered" evidence="1">
    <location>
        <begin position="1"/>
        <end position="28"/>
    </location>
</feature>
<name>A0A0R3DXM3_9BRAD</name>
<sequence length="65" mass="7216">MADAKPSPGKGRKPSSGNKKQFLTSMDPEVIRRIKQAAIGQDRTASEVMEEAAKEWLERHHAGKK</sequence>
<evidence type="ECO:0000256" key="1">
    <source>
        <dbReference type="SAM" id="MobiDB-lite"/>
    </source>
</evidence>
<dbReference type="AlphaFoldDB" id="A0A0R3DXM3"/>
<feature type="compositionally biased region" description="Polar residues" evidence="1">
    <location>
        <begin position="15"/>
        <end position="24"/>
    </location>
</feature>
<gene>
    <name evidence="3" type="ORF">AOQ71_12405</name>
</gene>
<dbReference type="STRING" id="989370.AOQ71_12405"/>
<feature type="domain" description="Ribbon-helix-helix protein CopG" evidence="2">
    <location>
        <begin position="25"/>
        <end position="59"/>
    </location>
</feature>
<dbReference type="InterPro" id="IPR002145">
    <property type="entry name" value="CopG"/>
</dbReference>
<dbReference type="InterPro" id="IPR013321">
    <property type="entry name" value="Arc_rbn_hlx_hlx"/>
</dbReference>
<dbReference type="SUPFAM" id="SSF47598">
    <property type="entry name" value="Ribbon-helix-helix"/>
    <property type="match status" value="1"/>
</dbReference>
<protein>
    <recommendedName>
        <fullName evidence="2">Ribbon-helix-helix protein CopG domain-containing protein</fullName>
    </recommendedName>
</protein>
<evidence type="ECO:0000259" key="2">
    <source>
        <dbReference type="Pfam" id="PF01402"/>
    </source>
</evidence>
<dbReference type="OrthoDB" id="8254960at2"/>
<proteinExistence type="predicted"/>
<reference evidence="3 4" key="1">
    <citation type="submission" date="2015-09" db="EMBL/GenBank/DDBJ databases">
        <title>Draft Genome Sequence of Bradyrhizobium manausense Strain BR 3351T, a Novel Symbiotic Nitrogen-Fixing Alphaproteobacterium Isolated from Brazilian Amazon Rain Forest.</title>
        <authorList>
            <person name="De Araujo J.L."/>
            <person name="Zilli J.E."/>
        </authorList>
    </citation>
    <scope>NUCLEOTIDE SEQUENCE [LARGE SCALE GENOMIC DNA]</scope>
    <source>
        <strain evidence="3 4">BR3351</strain>
    </source>
</reference>
<evidence type="ECO:0000313" key="3">
    <source>
        <dbReference type="EMBL" id="KRQ14681.1"/>
    </source>
</evidence>
<accession>A0A0R3DXM3</accession>
<dbReference type="GO" id="GO:0006355">
    <property type="term" value="P:regulation of DNA-templated transcription"/>
    <property type="evidence" value="ECO:0007669"/>
    <property type="project" value="InterPro"/>
</dbReference>
<organism evidence="3 4">
    <name type="scientific">Bradyrhizobium manausense</name>
    <dbReference type="NCBI Taxonomy" id="989370"/>
    <lineage>
        <taxon>Bacteria</taxon>
        <taxon>Pseudomonadati</taxon>
        <taxon>Pseudomonadota</taxon>
        <taxon>Alphaproteobacteria</taxon>
        <taxon>Hyphomicrobiales</taxon>
        <taxon>Nitrobacteraceae</taxon>
        <taxon>Bradyrhizobium</taxon>
    </lineage>
</organism>
<dbReference type="Pfam" id="PF01402">
    <property type="entry name" value="RHH_1"/>
    <property type="match status" value="1"/>
</dbReference>